<reference evidence="6" key="1">
    <citation type="submission" date="2012-12" db="EMBL/GenBank/DDBJ databases">
        <authorList>
            <person name="Hellsten U."/>
            <person name="Grimwood J."/>
            <person name="Chapman J.A."/>
            <person name="Shapiro H."/>
            <person name="Aerts A."/>
            <person name="Otillar R.P."/>
            <person name="Terry A.Y."/>
            <person name="Boore J.L."/>
            <person name="Simakov O."/>
            <person name="Marletaz F."/>
            <person name="Cho S.-J."/>
            <person name="Edsinger-Gonzales E."/>
            <person name="Havlak P."/>
            <person name="Kuo D.-H."/>
            <person name="Larsson T."/>
            <person name="Lv J."/>
            <person name="Arendt D."/>
            <person name="Savage R."/>
            <person name="Osoegawa K."/>
            <person name="de Jong P."/>
            <person name="Lindberg D.R."/>
            <person name="Seaver E.C."/>
            <person name="Weisblat D.A."/>
            <person name="Putnam N.H."/>
            <person name="Grigoriev I.V."/>
            <person name="Rokhsar D.S."/>
        </authorList>
    </citation>
    <scope>NUCLEOTIDE SEQUENCE</scope>
    <source>
        <strain evidence="6">I ESC-2004</strain>
    </source>
</reference>
<dbReference type="HOGENOM" id="CLU_054053_0_0_1"/>
<accession>R7USG9</accession>
<evidence type="ECO:0000313" key="4">
    <source>
        <dbReference type="EMBL" id="ELU06361.1"/>
    </source>
</evidence>
<reference evidence="4 6" key="2">
    <citation type="journal article" date="2013" name="Nature">
        <title>Insights into bilaterian evolution from three spiralian genomes.</title>
        <authorList>
            <person name="Simakov O."/>
            <person name="Marletaz F."/>
            <person name="Cho S.J."/>
            <person name="Edsinger-Gonzales E."/>
            <person name="Havlak P."/>
            <person name="Hellsten U."/>
            <person name="Kuo D.H."/>
            <person name="Larsson T."/>
            <person name="Lv J."/>
            <person name="Arendt D."/>
            <person name="Savage R."/>
            <person name="Osoegawa K."/>
            <person name="de Jong P."/>
            <person name="Grimwood J."/>
            <person name="Chapman J.A."/>
            <person name="Shapiro H."/>
            <person name="Aerts A."/>
            <person name="Otillar R.P."/>
            <person name="Terry A.Y."/>
            <person name="Boore J.L."/>
            <person name="Grigoriev I.V."/>
            <person name="Lindberg D.R."/>
            <person name="Seaver E.C."/>
            <person name="Weisblat D.A."/>
            <person name="Putnam N.H."/>
            <person name="Rokhsar D.S."/>
        </authorList>
    </citation>
    <scope>NUCLEOTIDE SEQUENCE</scope>
    <source>
        <strain evidence="4 6">I ESC-2004</strain>
    </source>
</reference>
<evidence type="ECO:0000256" key="1">
    <source>
        <dbReference type="ARBA" id="ARBA00006588"/>
    </source>
</evidence>
<dbReference type="EMBL" id="KB300721">
    <property type="protein sequence ID" value="ELU06361.1"/>
    <property type="molecule type" value="Genomic_DNA"/>
</dbReference>
<dbReference type="InterPro" id="IPR041076">
    <property type="entry name" value="DUF5614"/>
</dbReference>
<organism evidence="4">
    <name type="scientific">Capitella teleta</name>
    <name type="common">Polychaete worm</name>
    <dbReference type="NCBI Taxonomy" id="283909"/>
    <lineage>
        <taxon>Eukaryota</taxon>
        <taxon>Metazoa</taxon>
        <taxon>Spiralia</taxon>
        <taxon>Lophotrochozoa</taxon>
        <taxon>Annelida</taxon>
        <taxon>Polychaeta</taxon>
        <taxon>Sedentaria</taxon>
        <taxon>Scolecida</taxon>
        <taxon>Capitellidae</taxon>
        <taxon>Capitella</taxon>
    </lineage>
</organism>
<proteinExistence type="inferred from homology"/>
<feature type="domain" description="DUF1308" evidence="2">
    <location>
        <begin position="194"/>
        <end position="355"/>
    </location>
</feature>
<name>R7USG9_CAPTE</name>
<comment type="similarity">
    <text evidence="1">Belongs to the UPF0415 family.</text>
</comment>
<dbReference type="PANTHER" id="PTHR13379:SF0">
    <property type="entry name" value="UPF0415 PROTEIN C7ORF25"/>
    <property type="match status" value="1"/>
</dbReference>
<evidence type="ECO:0008006" key="7">
    <source>
        <dbReference type="Google" id="ProtNLM"/>
    </source>
</evidence>
<dbReference type="STRING" id="283909.R7USG9"/>
<dbReference type="InterPro" id="IPR010733">
    <property type="entry name" value="DUF1308"/>
</dbReference>
<dbReference type="Proteomes" id="UP000014760">
    <property type="component" value="Unassembled WGS sequence"/>
</dbReference>
<dbReference type="OrthoDB" id="441890at2759"/>
<feature type="domain" description="DUF5614" evidence="3">
    <location>
        <begin position="28"/>
        <end position="180"/>
    </location>
</feature>
<evidence type="ECO:0000259" key="3">
    <source>
        <dbReference type="Pfam" id="PF18474"/>
    </source>
</evidence>
<evidence type="ECO:0000313" key="6">
    <source>
        <dbReference type="Proteomes" id="UP000014760"/>
    </source>
</evidence>
<dbReference type="PANTHER" id="PTHR13379">
    <property type="entry name" value="UNCHARACTERIZED DUF1308"/>
    <property type="match status" value="1"/>
</dbReference>
<reference evidence="5" key="3">
    <citation type="submission" date="2015-06" db="UniProtKB">
        <authorList>
            <consortium name="EnsemblMetazoa"/>
        </authorList>
    </citation>
    <scope>IDENTIFICATION</scope>
</reference>
<dbReference type="EMBL" id="AMQN01007442">
    <property type="status" value="NOT_ANNOTATED_CDS"/>
    <property type="molecule type" value="Genomic_DNA"/>
</dbReference>
<dbReference type="Pfam" id="PF18474">
    <property type="entry name" value="DUF5614"/>
    <property type="match status" value="1"/>
</dbReference>
<sequence length="362" mass="39497">MPRRAGEGSCVLAVVLSCAMPSKQPWRLEESHLASSNLTHIQGIVEAAETLPNVVLILHTFCSRDQPHPIVVDVVCNHGYTWVKVIARKPEALHLVYSGQGQFGDRSITEQAERYVTCAKEFPLNFTSPQVTFLFARGVTRLLKQTLLDAGISVEGSVFELTESSTVSHVDEEEIPSASEWMKSQALASPMQKVNLDVTALIALISNLCHGRCHFVFQEAVLTSQAEEERIKPVLPDMQNFLKGKEMLVCQSALESLQSILATVGGPTETQRASDLLRRVIVVDDAPSPKANDLKKSAKINHRAQIIFGTGDTLQAVTLSANAGFIRAAANQGVHFAAYVHAARALTEQKEHTAKAIDVLKS</sequence>
<dbReference type="EnsemblMetazoa" id="CapteT204981">
    <property type="protein sequence ID" value="CapteP204981"/>
    <property type="gene ID" value="CapteG204981"/>
</dbReference>
<protein>
    <recommendedName>
        <fullName evidence="7">DUF1308 domain-containing protein</fullName>
    </recommendedName>
</protein>
<dbReference type="FunCoup" id="R7USG9">
    <property type="interactions" value="49"/>
</dbReference>
<dbReference type="PROSITE" id="PS51257">
    <property type="entry name" value="PROKAR_LIPOPROTEIN"/>
    <property type="match status" value="1"/>
</dbReference>
<keyword evidence="6" id="KW-1185">Reference proteome</keyword>
<evidence type="ECO:0000313" key="5">
    <source>
        <dbReference type="EnsemblMetazoa" id="CapteP204981"/>
    </source>
</evidence>
<dbReference type="Pfam" id="PF07000">
    <property type="entry name" value="DUF1308"/>
    <property type="match status" value="1"/>
</dbReference>
<dbReference type="AlphaFoldDB" id="R7USG9"/>
<evidence type="ECO:0000259" key="2">
    <source>
        <dbReference type="Pfam" id="PF07000"/>
    </source>
</evidence>
<dbReference type="OMA" id="HFCMFQR"/>
<gene>
    <name evidence="4" type="ORF">CAPTEDRAFT_204981</name>
</gene>